<dbReference type="Pfam" id="PF17973">
    <property type="entry name" value="bMG10"/>
    <property type="match status" value="1"/>
</dbReference>
<protein>
    <submittedName>
        <fullName evidence="5">Uncharacterized protein YfaS (Alpha-2-macroglobulin family)</fullName>
    </submittedName>
</protein>
<feature type="signal peptide" evidence="2">
    <location>
        <begin position="1"/>
        <end position="26"/>
    </location>
</feature>
<dbReference type="InterPro" id="IPR011626">
    <property type="entry name" value="Alpha-macroglobulin_TED"/>
</dbReference>
<dbReference type="InterPro" id="IPR051802">
    <property type="entry name" value="YfhM-like"/>
</dbReference>
<dbReference type="Gene3D" id="2.60.40.10">
    <property type="entry name" value="Immunoglobulins"/>
    <property type="match status" value="1"/>
</dbReference>
<dbReference type="GO" id="GO:0005615">
    <property type="term" value="C:extracellular space"/>
    <property type="evidence" value="ECO:0007669"/>
    <property type="project" value="InterPro"/>
</dbReference>
<dbReference type="SMART" id="SM01419">
    <property type="entry name" value="Thiol-ester_cl"/>
    <property type="match status" value="1"/>
</dbReference>
<dbReference type="CDD" id="cd02891">
    <property type="entry name" value="A2M_like"/>
    <property type="match status" value="1"/>
</dbReference>
<dbReference type="InterPro" id="IPR008930">
    <property type="entry name" value="Terpenoid_cyclase/PrenylTrfase"/>
</dbReference>
<proteinExistence type="inferred from homology"/>
<feature type="domain" description="Alpha-2-macroglobulin bait region" evidence="3">
    <location>
        <begin position="1020"/>
        <end position="1169"/>
    </location>
</feature>
<dbReference type="Pfam" id="PF01835">
    <property type="entry name" value="MG2"/>
    <property type="match status" value="1"/>
</dbReference>
<dbReference type="InterPro" id="IPR041246">
    <property type="entry name" value="Bact_MG10"/>
</dbReference>
<dbReference type="InterPro" id="IPR021868">
    <property type="entry name" value="Alpha_2_Macroglob_MG3"/>
</dbReference>
<dbReference type="GO" id="GO:0004866">
    <property type="term" value="F:endopeptidase inhibitor activity"/>
    <property type="evidence" value="ECO:0007669"/>
    <property type="project" value="InterPro"/>
</dbReference>
<dbReference type="Proteomes" id="UP000534294">
    <property type="component" value="Unassembled WGS sequence"/>
</dbReference>
<evidence type="ECO:0000256" key="1">
    <source>
        <dbReference type="ARBA" id="ARBA00010556"/>
    </source>
</evidence>
<reference evidence="5 6" key="1">
    <citation type="submission" date="2020-08" db="EMBL/GenBank/DDBJ databases">
        <title>Genomic Encyclopedia of Type Strains, Phase IV (KMG-IV): sequencing the most valuable type-strain genomes for metagenomic binning, comparative biology and taxonomic classification.</title>
        <authorList>
            <person name="Goeker M."/>
        </authorList>
    </citation>
    <scope>NUCLEOTIDE SEQUENCE [LARGE SCALE GENOMIC DNA]</scope>
    <source>
        <strain evidence="5 6">DSM 12251</strain>
    </source>
</reference>
<dbReference type="Gene3D" id="1.50.10.20">
    <property type="match status" value="1"/>
</dbReference>
<evidence type="ECO:0000256" key="2">
    <source>
        <dbReference type="SAM" id="SignalP"/>
    </source>
</evidence>
<dbReference type="RefSeq" id="WP_184204389.1">
    <property type="nucleotide sequence ID" value="NZ_JACHIF010000001.1"/>
</dbReference>
<evidence type="ECO:0000313" key="5">
    <source>
        <dbReference type="EMBL" id="MBB5035937.1"/>
    </source>
</evidence>
<evidence type="ECO:0000259" key="3">
    <source>
        <dbReference type="SMART" id="SM01359"/>
    </source>
</evidence>
<gene>
    <name evidence="5" type="ORF">HNQ64_000171</name>
</gene>
<organism evidence="5 6">
    <name type="scientific">Prosthecobacter dejongeii</name>
    <dbReference type="NCBI Taxonomy" id="48465"/>
    <lineage>
        <taxon>Bacteria</taxon>
        <taxon>Pseudomonadati</taxon>
        <taxon>Verrucomicrobiota</taxon>
        <taxon>Verrucomicrobiia</taxon>
        <taxon>Verrucomicrobiales</taxon>
        <taxon>Verrucomicrobiaceae</taxon>
        <taxon>Prosthecobacter</taxon>
    </lineage>
</organism>
<name>A0A7W7YH66_9BACT</name>
<dbReference type="Pfam" id="PF00207">
    <property type="entry name" value="A2M"/>
    <property type="match status" value="1"/>
</dbReference>
<comment type="caution">
    <text evidence="5">The sequence shown here is derived from an EMBL/GenBank/DDBJ whole genome shotgun (WGS) entry which is preliminary data.</text>
</comment>
<feature type="chain" id="PRO_5030959734" evidence="2">
    <location>
        <begin position="27"/>
        <end position="1967"/>
    </location>
</feature>
<evidence type="ECO:0000259" key="4">
    <source>
        <dbReference type="SMART" id="SM01360"/>
    </source>
</evidence>
<dbReference type="InterPro" id="IPR001599">
    <property type="entry name" value="Macroglobln_a2"/>
</dbReference>
<dbReference type="PANTHER" id="PTHR40094:SF1">
    <property type="entry name" value="UBIQUITIN DOMAIN-CONTAINING PROTEIN"/>
    <property type="match status" value="1"/>
</dbReference>
<feature type="domain" description="Alpha-2-macroglobulin" evidence="4">
    <location>
        <begin position="1235"/>
        <end position="1325"/>
    </location>
</feature>
<dbReference type="Pfam" id="PF07703">
    <property type="entry name" value="A2M_BRD"/>
    <property type="match status" value="1"/>
</dbReference>
<dbReference type="Pfam" id="PF07678">
    <property type="entry name" value="TED_complement"/>
    <property type="match status" value="1"/>
</dbReference>
<dbReference type="InterPro" id="IPR002890">
    <property type="entry name" value="MG2"/>
</dbReference>
<keyword evidence="6" id="KW-1185">Reference proteome</keyword>
<sequence>MKPISRFGLASALFLAALLPTSVSLAAPEKKGRVETKAEPVLEADFSINPAELSPESTLEVVFPTPMIPKEKIGTVDPESPLVIKPALAGKFHWVSTRSGQYKLTQAPKFNASYDFVLRAGLRDVAGKVLSTEPLASVNSAQFRVIDQSPKWFNDSEARRVPHFLFEFNDNVTAGDAAAHIVFVSETPPLTIPATARHATSKDFDKYSEPQPTWAEEIAKVKPTLAEGATRLSAIVVEPKEPLPVANKWKLVIQPTLMNASGYVNLAAGDAIALGDVKPFEVRQASGHTPFDQPYYLEIAFNKALLPAQDTPTKPEEIQALADKMATAIHIEPTVTGLKAEIQGYSLRLSGGFALKTPYRVVVEPNIMSGDGLPLSAVAEHEVTFIPNAPYVAAPAFVRTQLAKGTGEFEISAANVREVRVRAKKLTGPELLQTTQKYEAYRSAFYQNEKKKKEFKPESLETYPGTVVFDRTFPVTKPLDQSEMLKLNWREVLGGDVAAPLFLEFEGRAADGVAEKGVITQTLVQFTDLGLMQKSNGRETLVFVTSLQTGKPVSDVRLTAVDAEQKLIGYADTDANGIALLKGANPSLVLAEKAGDCTALDCDDSHIGGAIPYDIPTAWEDVWKPVRRTFVFSDRPLYRPGDTAHVKALTRTRMADDLTIDAESSKARVVIRDPRYRVVMEKEITFSPNGSWNEDFKLPEGPMGWYELMVHFDVPGQENQGASGFYSFRVDDYKPNSFEVKLDGKKLDVLADRLKLPLTANYYMGKSLSRAKASWTASSSRAFTPPQGYDDYHFGDAPRWAHYGKDRDANGDFDDSDSEEESEWWVNGDVFLNDEGVATLEMPMPPPDRAALPQQVRVTAEVTDINQQTISSATEFEVPGADYILGLKGPQLFGAVGQEVRVDVLAIDSKGQPAAGQINAEVKVERQEYHTLKIATAGGGSTTKDQVILREELKQNIALKSPAANSAPTALISFKPTRGGVYFVTAESIDAKGKKMLSRLPVYVLGGGEFPWAMEDGARINLQPEKKKLKPGEEAVIVVKTPIAGTALVSVERNKVHRHFVTQISPEQPVIRVPVQDEEAPNVFVSVVLVRGSDGSPKQHKMPEYKVGYCQLEVDSKAKELTVAIAPEKPEVKPAESFNVTGTITDFQGKPVIGSEVTLYAVDEGVLSLMKHETPDPSAYFYEAQPLAIDNYTSFDDILPEEFAARERGNKGFVIGGGGELDESALPVRKNFVATPLWLATVMTDGQGKISTMVKAPDNLTRYRLMAIASSGADRFGSGESAFKINKPLMVEPVVPRFARLEDETLLKAVIHNTTPHSGEVEVRLELDETTDFIREERAFIPVSIKPAASAEPKVWSQTVSVKAGETTAVAFPVRFAKLGTAQWKWSAKTVKWTAGAPSLNDATISTFEVTYPVPELKEVRYARLSADASVENLAKQINPALLEGEGSVQVSISTSRLSEAKDALEYILTYPYGCAEQTTSATMPWLALGGYQPLFPDLITTEKTKDAIQKGVNRLLQMTTEEGGLAYWPGGNEPSLWASAYGGLMLLRARDAGAAVPPEVVDKLLEYLSKKLRGLEEEKDFYNITDCSLALYTLAKGKKAEPAYQNLLHGKRDRLPEAARLYTALSMCLTDAPSQQIQEMVGWTPPAPPEKPTAKKATAKKKAITPPRPTAPVWSHWAGNGVNKALRLIVYTHLGLKQDAEKLATSMLQSRNGRGEWGNTFTNAWTLTSLAAYERSLKSTSEPLLAKVLWDAQEQPLSIPAHPGTAQVSFALNDKLAAAPLKVELPAGREAFSRIQASAYPPARDFAGENKGYAIERRYQKLADDGTLLPPDNLRVGEMVVVTLQIEIGGGDRYLAINDPLPSVLEAINPEFDSQSEREGDQLPEGVDAWFCDHREVRADRALFFTDFAPEKGKFQLRYLARVIGEGDAIAPPARIEAMYEPNKYGLSPSQRLRTLPSGAGQVAGK</sequence>
<keyword evidence="2" id="KW-0732">Signal</keyword>
<dbReference type="PANTHER" id="PTHR40094">
    <property type="entry name" value="ALPHA-2-MACROGLOBULIN HOMOLOG"/>
    <property type="match status" value="1"/>
</dbReference>
<dbReference type="SUPFAM" id="SSF48239">
    <property type="entry name" value="Terpenoid cyclases/Protein prenyltransferases"/>
    <property type="match status" value="1"/>
</dbReference>
<dbReference type="EMBL" id="JACHIF010000001">
    <property type="protein sequence ID" value="MBB5035937.1"/>
    <property type="molecule type" value="Genomic_DNA"/>
</dbReference>
<dbReference type="InterPro" id="IPR047565">
    <property type="entry name" value="Alpha-macroglob_thiol-ester_cl"/>
</dbReference>
<evidence type="ECO:0000313" key="6">
    <source>
        <dbReference type="Proteomes" id="UP000534294"/>
    </source>
</evidence>
<accession>A0A7W7YH66</accession>
<dbReference type="SMART" id="SM01359">
    <property type="entry name" value="A2M_N_2"/>
    <property type="match status" value="1"/>
</dbReference>
<dbReference type="Gene3D" id="2.60.40.1930">
    <property type="match status" value="1"/>
</dbReference>
<dbReference type="SMART" id="SM01360">
    <property type="entry name" value="A2M"/>
    <property type="match status" value="1"/>
</dbReference>
<comment type="similarity">
    <text evidence="1">Belongs to the protease inhibitor I39 (alpha-2-macroglobulin) family. Bacterial alpha-2-macroglobulin subfamily.</text>
</comment>
<dbReference type="InterPro" id="IPR011625">
    <property type="entry name" value="A2M_N_BRD"/>
</dbReference>
<dbReference type="Pfam" id="PF11974">
    <property type="entry name" value="bMG3"/>
    <property type="match status" value="1"/>
</dbReference>
<dbReference type="InterPro" id="IPR013783">
    <property type="entry name" value="Ig-like_fold"/>
</dbReference>